<dbReference type="InterPro" id="IPR011990">
    <property type="entry name" value="TPR-like_helical_dom_sf"/>
</dbReference>
<keyword evidence="2" id="KW-1003">Cell membrane</keyword>
<evidence type="ECO:0000256" key="9">
    <source>
        <dbReference type="SAM" id="Phobius"/>
    </source>
</evidence>
<evidence type="ECO:0000259" key="10">
    <source>
        <dbReference type="Pfam" id="PF09976"/>
    </source>
</evidence>
<keyword evidence="6" id="KW-0143">Chaperone</keyword>
<dbReference type="InterPro" id="IPR018704">
    <property type="entry name" value="SecYEG/CpoB_TPR"/>
</dbReference>
<evidence type="ECO:0000256" key="2">
    <source>
        <dbReference type="ARBA" id="ARBA00022475"/>
    </source>
</evidence>
<keyword evidence="12" id="KW-1185">Reference proteome</keyword>
<dbReference type="OrthoDB" id="9789675at2"/>
<accession>V5BEY5</accession>
<evidence type="ECO:0000256" key="8">
    <source>
        <dbReference type="ARBA" id="ARBA00024235"/>
    </source>
</evidence>
<dbReference type="GO" id="GO:0005886">
    <property type="term" value="C:plasma membrane"/>
    <property type="evidence" value="ECO:0007669"/>
    <property type="project" value="UniProtKB-SubCell"/>
</dbReference>
<dbReference type="PANTHER" id="PTHR38035">
    <property type="entry name" value="UPF0070 PROTEIN YFGM"/>
    <property type="match status" value="1"/>
</dbReference>
<reference evidence="11 12" key="1">
    <citation type="journal article" date="2013" name="Genome Announc.">
        <title>Draft Genome Sequence of the Methanotrophic Gammaproteobacterium Methyloglobulus morosus DSM 22980 Strain KoM1.</title>
        <authorList>
            <person name="Poehlein A."/>
            <person name="Deutzmann J.S."/>
            <person name="Daniel R."/>
            <person name="Simeonova D.D."/>
        </authorList>
    </citation>
    <scope>NUCLEOTIDE SEQUENCE [LARGE SCALE GENOMIC DNA]</scope>
    <source>
        <strain evidence="11 12">KoM1</strain>
    </source>
</reference>
<dbReference type="GO" id="GO:0044877">
    <property type="term" value="F:protein-containing complex binding"/>
    <property type="evidence" value="ECO:0007669"/>
    <property type="project" value="InterPro"/>
</dbReference>
<dbReference type="SUPFAM" id="SSF48452">
    <property type="entry name" value="TPR-like"/>
    <property type="match status" value="1"/>
</dbReference>
<dbReference type="PATRIC" id="fig|1116472.3.peg.2369"/>
<dbReference type="InterPro" id="IPR026039">
    <property type="entry name" value="YfgM"/>
</dbReference>
<gene>
    <name evidence="11" type="ORF">MGMO_86c00100</name>
</gene>
<dbReference type="EMBL" id="AYLO01000083">
    <property type="protein sequence ID" value="ESS71850.1"/>
    <property type="molecule type" value="Genomic_DNA"/>
</dbReference>
<dbReference type="RefSeq" id="WP_023495087.1">
    <property type="nucleotide sequence ID" value="NZ_AYLO01000083.1"/>
</dbReference>
<name>V5BEY5_9GAMM</name>
<evidence type="ECO:0000256" key="4">
    <source>
        <dbReference type="ARBA" id="ARBA00022989"/>
    </source>
</evidence>
<dbReference type="Proteomes" id="UP000017842">
    <property type="component" value="Unassembled WGS sequence"/>
</dbReference>
<evidence type="ECO:0000256" key="3">
    <source>
        <dbReference type="ARBA" id="ARBA00022692"/>
    </source>
</evidence>
<comment type="caution">
    <text evidence="11">The sequence shown here is derived from an EMBL/GenBank/DDBJ whole genome shotgun (WGS) entry which is preliminary data.</text>
</comment>
<protein>
    <recommendedName>
        <fullName evidence="8">Ancillary SecYEG translocon subunit</fullName>
    </recommendedName>
</protein>
<dbReference type="PANTHER" id="PTHR38035:SF1">
    <property type="entry name" value="ANCILLARY SECYEG TRANSLOCON SUBUNIT"/>
    <property type="match status" value="1"/>
</dbReference>
<organism evidence="11 12">
    <name type="scientific">Methyloglobulus morosus KoM1</name>
    <dbReference type="NCBI Taxonomy" id="1116472"/>
    <lineage>
        <taxon>Bacteria</taxon>
        <taxon>Pseudomonadati</taxon>
        <taxon>Pseudomonadota</taxon>
        <taxon>Gammaproteobacteria</taxon>
        <taxon>Methylococcales</taxon>
        <taxon>Methylococcaceae</taxon>
        <taxon>Methyloglobulus</taxon>
    </lineage>
</organism>
<feature type="transmembrane region" description="Helical" evidence="9">
    <location>
        <begin position="24"/>
        <end position="42"/>
    </location>
</feature>
<proteinExistence type="inferred from homology"/>
<sequence length="215" mass="24258">MAIYETEEEQLEALKRWWKENGTSTVVGVTLGIAIIIGWNYWQDHKKEQANQASALYDQLLKAAETDQKDSVDKLAKRLQEQYGNSNYAAYGGLFQAKFKVQQGDIPAAKEILKKIADGKDKELSHIAKIRLVKLMLASGEYEQGLQIINDVDQAEAAKFSDNYDELVGDLYVALDRLDEARTAYQKALKNGYQSPLLQLKIDDLTTPEKVEAKK</sequence>
<dbReference type="Pfam" id="PF09976">
    <property type="entry name" value="TPR_21"/>
    <property type="match status" value="1"/>
</dbReference>
<dbReference type="STRING" id="1116472.MGMO_86c00100"/>
<evidence type="ECO:0000256" key="1">
    <source>
        <dbReference type="ARBA" id="ARBA00004401"/>
    </source>
</evidence>
<dbReference type="PIRSF" id="PIRSF006170">
    <property type="entry name" value="YfgM"/>
    <property type="match status" value="1"/>
</dbReference>
<comment type="subcellular location">
    <subcellularLocation>
        <location evidence="1">Cell membrane</location>
        <topology evidence="1">Single-pass type II membrane protein</topology>
    </subcellularLocation>
</comment>
<comment type="similarity">
    <text evidence="7">Belongs to the YfgM family.</text>
</comment>
<evidence type="ECO:0000313" key="11">
    <source>
        <dbReference type="EMBL" id="ESS71850.1"/>
    </source>
</evidence>
<evidence type="ECO:0000256" key="7">
    <source>
        <dbReference type="ARBA" id="ARBA00024197"/>
    </source>
</evidence>
<keyword evidence="3 9" id="KW-0812">Transmembrane</keyword>
<keyword evidence="5 9" id="KW-0472">Membrane</keyword>
<feature type="domain" description="Ancillary SecYEG translocon subunit/Cell division coordinator CpoB TPR" evidence="10">
    <location>
        <begin position="15"/>
        <end position="206"/>
    </location>
</feature>
<evidence type="ECO:0000256" key="5">
    <source>
        <dbReference type="ARBA" id="ARBA00023136"/>
    </source>
</evidence>
<keyword evidence="4 9" id="KW-1133">Transmembrane helix</keyword>
<dbReference type="Gene3D" id="1.25.40.10">
    <property type="entry name" value="Tetratricopeptide repeat domain"/>
    <property type="match status" value="1"/>
</dbReference>
<dbReference type="eggNOG" id="COG2976">
    <property type="taxonomic scope" value="Bacteria"/>
</dbReference>
<evidence type="ECO:0000256" key="6">
    <source>
        <dbReference type="ARBA" id="ARBA00023186"/>
    </source>
</evidence>
<evidence type="ECO:0000313" key="12">
    <source>
        <dbReference type="Proteomes" id="UP000017842"/>
    </source>
</evidence>
<dbReference type="AlphaFoldDB" id="V5BEY5"/>